<evidence type="ECO:0008006" key="4">
    <source>
        <dbReference type="Google" id="ProtNLM"/>
    </source>
</evidence>
<sequence>ELWARHELNQDRSQSATREKYVESLKINGWLLGQRGEILFQYGGQYKSRVSTNVHRKFRCIGGAHLIEAFYIALRRDQNNKQLEATLKGGVPNCTEIVANAPKDAIIFFKDLSNTLHGVASATGFVQLYSKIPDMVDGWANHWKAKKKAAIAAGKGQPKRRKLGRKTSQPEEPPVPDLEDADAAGSEQADPGKNSEADQWARLQRAFPKTLSSFILYKRCRALKAKLSIGDSPTIWDNFEVRMNATCEFTDIGDMKLHEALMAAQCQVVLALQTLPEKIFKMLALPILCLTVPSTHEMPFLLKSTTDALSLQIGLLPAKVATQGAPLKAPAAKAKAKAKAAAQSGGGDNITVFEDCLDIIERCKRNAVHVGETASDMAIAYLVEFLVFKFTAVTVGSKKLKIKTYSKLRGALAQHCVAAHTFKEDETHEHLRDLGIGTDPQAGAEGEEKEAHEDVKEEIVLGPAPNGWKTEELKLICEFLKDEPNIVTDAESLWGEFSMCASSGTETFQTIASVTHLVNRLSKAMQSVWADVTCPLGKQSMLLADMGEVTESELTDCQIKESLATEEKWMGFFIALSPIVEQCIPSNLVKSCKMLVACVDEAALTDNQSVKLSLALKDVHYVVAEFAEASGDALSTVGFLMELRAALTVKLLEEINSALKTKTKSNKEYVFISLANLLKSMSAEVAKRDFCCDGKKDWTDSWAAAAAKARELLKAEAAAHEAAQKLDLKKLTLDLLKGKATQCGIELVGSETKTTLIEAIVNHHKNKVKQEPEDEQEHGAADDNTSATFTEEQLRLFVSQPRTRPGAAATDGTDQDQAAKRERNIAELVRVYDSTAYPAITSIMPVHDAAVGRTTLAAPVTMQLQKLQAFNLDAICLKVKAGSSIADSIGSSFKPKLFVDYDKLDWDAFSLPLKGRVVCAIGNAGQKSFYDMGSIGIDDTKYNVIATPGDFDLGWRVKALSPDKEDIPALVPHAIDVQLKVADIKRALDFTVLKMNPDFKKEIEHMKMERQQLHDGGETCGPFVFELTRAALPGEKAAFEAKVEKAKGREKQRKAAEKLQAEFDEEAEGDARLSVDELLSVAPHVVKK</sequence>
<feature type="region of interest" description="Disordered" evidence="1">
    <location>
        <begin position="150"/>
        <end position="197"/>
    </location>
</feature>
<name>A0ABN9XGM9_9DINO</name>
<dbReference type="Proteomes" id="UP001189429">
    <property type="component" value="Unassembled WGS sequence"/>
</dbReference>
<accession>A0ABN9XGM9</accession>
<comment type="caution">
    <text evidence="2">The sequence shown here is derived from an EMBL/GenBank/DDBJ whole genome shotgun (WGS) entry which is preliminary data.</text>
</comment>
<keyword evidence="3" id="KW-1185">Reference proteome</keyword>
<evidence type="ECO:0000313" key="3">
    <source>
        <dbReference type="Proteomes" id="UP001189429"/>
    </source>
</evidence>
<evidence type="ECO:0000313" key="2">
    <source>
        <dbReference type="EMBL" id="CAK0898855.1"/>
    </source>
</evidence>
<feature type="non-terminal residue" evidence="2">
    <location>
        <position position="1"/>
    </location>
</feature>
<protein>
    <recommendedName>
        <fullName evidence="4">FACT complex subunit</fullName>
    </recommendedName>
</protein>
<proteinExistence type="predicted"/>
<dbReference type="EMBL" id="CAUYUJ010020514">
    <property type="protein sequence ID" value="CAK0898855.1"/>
    <property type="molecule type" value="Genomic_DNA"/>
</dbReference>
<feature type="compositionally biased region" description="Low complexity" evidence="1">
    <location>
        <begin position="806"/>
        <end position="816"/>
    </location>
</feature>
<feature type="region of interest" description="Disordered" evidence="1">
    <location>
        <begin position="765"/>
        <end position="786"/>
    </location>
</feature>
<evidence type="ECO:0000256" key="1">
    <source>
        <dbReference type="SAM" id="MobiDB-lite"/>
    </source>
</evidence>
<organism evidence="2 3">
    <name type="scientific">Prorocentrum cordatum</name>
    <dbReference type="NCBI Taxonomy" id="2364126"/>
    <lineage>
        <taxon>Eukaryota</taxon>
        <taxon>Sar</taxon>
        <taxon>Alveolata</taxon>
        <taxon>Dinophyceae</taxon>
        <taxon>Prorocentrales</taxon>
        <taxon>Prorocentraceae</taxon>
        <taxon>Prorocentrum</taxon>
    </lineage>
</organism>
<reference evidence="2" key="1">
    <citation type="submission" date="2023-10" db="EMBL/GenBank/DDBJ databases">
        <authorList>
            <person name="Chen Y."/>
            <person name="Shah S."/>
            <person name="Dougan E. K."/>
            <person name="Thang M."/>
            <person name="Chan C."/>
        </authorList>
    </citation>
    <scope>NUCLEOTIDE SEQUENCE [LARGE SCALE GENOMIC DNA]</scope>
</reference>
<feature type="region of interest" description="Disordered" evidence="1">
    <location>
        <begin position="800"/>
        <end position="819"/>
    </location>
</feature>
<gene>
    <name evidence="2" type="ORF">PCOR1329_LOCUS76530</name>
</gene>